<proteinExistence type="predicted"/>
<dbReference type="EMBL" id="LUGG01000013">
    <property type="protein sequence ID" value="OBZ71049.1"/>
    <property type="molecule type" value="Genomic_DNA"/>
</dbReference>
<dbReference type="AlphaFoldDB" id="A0A1C7M3X4"/>
<evidence type="ECO:0000313" key="2">
    <source>
        <dbReference type="Proteomes" id="UP000092993"/>
    </source>
</evidence>
<protein>
    <submittedName>
        <fullName evidence="1">Uncharacterized protein</fullName>
    </submittedName>
</protein>
<dbReference type="STRING" id="5627.A0A1C7M3X4"/>
<organism evidence="1 2">
    <name type="scientific">Grifola frondosa</name>
    <name type="common">Maitake</name>
    <name type="synonym">Polyporus frondosus</name>
    <dbReference type="NCBI Taxonomy" id="5627"/>
    <lineage>
        <taxon>Eukaryota</taxon>
        <taxon>Fungi</taxon>
        <taxon>Dikarya</taxon>
        <taxon>Basidiomycota</taxon>
        <taxon>Agaricomycotina</taxon>
        <taxon>Agaricomycetes</taxon>
        <taxon>Polyporales</taxon>
        <taxon>Grifolaceae</taxon>
        <taxon>Grifola</taxon>
    </lineage>
</organism>
<keyword evidence="2" id="KW-1185">Reference proteome</keyword>
<gene>
    <name evidence="1" type="ORF">A0H81_09291</name>
</gene>
<reference evidence="1 2" key="1">
    <citation type="submission" date="2016-03" db="EMBL/GenBank/DDBJ databases">
        <title>Whole genome sequencing of Grifola frondosa 9006-11.</title>
        <authorList>
            <person name="Min B."/>
            <person name="Park H."/>
            <person name="Kim J.-G."/>
            <person name="Cho H."/>
            <person name="Oh Y.-L."/>
            <person name="Kong W.-S."/>
            <person name="Choi I.-G."/>
        </authorList>
    </citation>
    <scope>NUCLEOTIDE SEQUENCE [LARGE SCALE GENOMIC DNA]</scope>
    <source>
        <strain evidence="1 2">9006-11</strain>
    </source>
</reference>
<dbReference type="OMA" id="RTIRIHC"/>
<sequence>MDISVAQKKFAIGKFVEVIPVHSQTARDISDRFHELYMKVEVFPLKVASALRTRAEPSGIFESIWTGLKMSININKPFCDIAEINSIQSVHVLWQRSGSYLYKLSPLSKNMLQRLETIRFSCAGLLSVDFSFTRPYCRMVPEIHEMSPRATTAAIKEECKDLSERLSGFEDAWHLSLASVPAACDAHLQDNCLFSKVAVFSPNSCIPFNYICILDVVVDDESAC</sequence>
<accession>A0A1C7M3X4</accession>
<dbReference type="Proteomes" id="UP000092993">
    <property type="component" value="Unassembled WGS sequence"/>
</dbReference>
<dbReference type="OrthoDB" id="2771500at2759"/>
<comment type="caution">
    <text evidence="1">The sequence shown here is derived from an EMBL/GenBank/DDBJ whole genome shotgun (WGS) entry which is preliminary data.</text>
</comment>
<evidence type="ECO:0000313" key="1">
    <source>
        <dbReference type="EMBL" id="OBZ71049.1"/>
    </source>
</evidence>
<name>A0A1C7M3X4_GRIFR</name>